<feature type="region of interest" description="Disordered" evidence="1">
    <location>
        <begin position="1"/>
        <end position="40"/>
    </location>
</feature>
<evidence type="ECO:0000256" key="1">
    <source>
        <dbReference type="SAM" id="MobiDB-lite"/>
    </source>
</evidence>
<gene>
    <name evidence="2" type="ORF">P7K49_012266</name>
</gene>
<dbReference type="EMBL" id="JASSZA010000005">
    <property type="protein sequence ID" value="KAK2112519.1"/>
    <property type="molecule type" value="Genomic_DNA"/>
</dbReference>
<sequence>MEWSLINKETLGAPGEGCAPRGRGEGWSAQKTEDESWPEQSLPLTLLATEGTGPALCAREGEHCPLHPWYPVPSKRRKEGPAPSAPLRGPLPCPSCHGERVPALLTLPRAPALLSLAPGGMAPAVRAQRLACPGAEARRVTALASRSPPEQRQGRGGVGRG</sequence>
<evidence type="ECO:0000313" key="2">
    <source>
        <dbReference type="EMBL" id="KAK2112519.1"/>
    </source>
</evidence>
<reference evidence="2 3" key="1">
    <citation type="submission" date="2023-05" db="EMBL/GenBank/DDBJ databases">
        <title>B98-5 Cell Line De Novo Hybrid Assembly: An Optical Mapping Approach.</title>
        <authorList>
            <person name="Kananen K."/>
            <person name="Auerbach J.A."/>
            <person name="Kautto E."/>
            <person name="Blachly J.S."/>
        </authorList>
    </citation>
    <scope>NUCLEOTIDE SEQUENCE [LARGE SCALE GENOMIC DNA]</scope>
    <source>
        <strain evidence="2">B95-8</strain>
        <tissue evidence="2">Cell line</tissue>
    </source>
</reference>
<accession>A0ABQ9VT13</accession>
<protein>
    <submittedName>
        <fullName evidence="2">Uncharacterized protein</fullName>
    </submittedName>
</protein>
<proteinExistence type="predicted"/>
<organism evidence="2 3">
    <name type="scientific">Saguinus oedipus</name>
    <name type="common">Cotton-top tamarin</name>
    <name type="synonym">Oedipomidas oedipus</name>
    <dbReference type="NCBI Taxonomy" id="9490"/>
    <lineage>
        <taxon>Eukaryota</taxon>
        <taxon>Metazoa</taxon>
        <taxon>Chordata</taxon>
        <taxon>Craniata</taxon>
        <taxon>Vertebrata</taxon>
        <taxon>Euteleostomi</taxon>
        <taxon>Mammalia</taxon>
        <taxon>Eutheria</taxon>
        <taxon>Euarchontoglires</taxon>
        <taxon>Primates</taxon>
        <taxon>Haplorrhini</taxon>
        <taxon>Platyrrhini</taxon>
        <taxon>Cebidae</taxon>
        <taxon>Callitrichinae</taxon>
        <taxon>Saguinus</taxon>
    </lineage>
</organism>
<dbReference type="Proteomes" id="UP001266305">
    <property type="component" value="Unassembled WGS sequence"/>
</dbReference>
<keyword evidence="3" id="KW-1185">Reference proteome</keyword>
<comment type="caution">
    <text evidence="2">The sequence shown here is derived from an EMBL/GenBank/DDBJ whole genome shotgun (WGS) entry which is preliminary data.</text>
</comment>
<evidence type="ECO:0000313" key="3">
    <source>
        <dbReference type="Proteomes" id="UP001266305"/>
    </source>
</evidence>
<feature type="region of interest" description="Disordered" evidence="1">
    <location>
        <begin position="139"/>
        <end position="161"/>
    </location>
</feature>
<name>A0ABQ9VT13_SAGOE</name>